<evidence type="ECO:0000256" key="11">
    <source>
        <dbReference type="ARBA" id="ARBA00023157"/>
    </source>
</evidence>
<evidence type="ECO:0000256" key="6">
    <source>
        <dbReference type="ARBA" id="ARBA00022670"/>
    </source>
</evidence>
<dbReference type="InterPro" id="IPR033121">
    <property type="entry name" value="PEPTIDASE_A1"/>
</dbReference>
<keyword evidence="8 14" id="KW-0064">Aspartyl protease</keyword>
<keyword evidence="19" id="KW-1185">Reference proteome</keyword>
<organism evidence="18 19">
    <name type="scientific">Candidozyma haemuli</name>
    <dbReference type="NCBI Taxonomy" id="45357"/>
    <lineage>
        <taxon>Eukaryota</taxon>
        <taxon>Fungi</taxon>
        <taxon>Dikarya</taxon>
        <taxon>Ascomycota</taxon>
        <taxon>Saccharomycotina</taxon>
        <taxon>Pichiomycetes</taxon>
        <taxon>Metschnikowiaceae</taxon>
        <taxon>Candidozyma</taxon>
    </lineage>
</organism>
<dbReference type="RefSeq" id="XP_025343684.1">
    <property type="nucleotide sequence ID" value="XM_025486134.1"/>
</dbReference>
<feature type="active site" evidence="12">
    <location>
        <position position="80"/>
    </location>
</feature>
<dbReference type="InterPro" id="IPR001969">
    <property type="entry name" value="Aspartic_peptidase_AS"/>
</dbReference>
<dbReference type="VEuPathDB" id="FungiDB:CXQ85_002463"/>
<evidence type="ECO:0000256" key="5">
    <source>
        <dbReference type="ARBA" id="ARBA00022525"/>
    </source>
</evidence>
<evidence type="ECO:0000256" key="9">
    <source>
        <dbReference type="ARBA" id="ARBA00022801"/>
    </source>
</evidence>
<evidence type="ECO:0000256" key="7">
    <source>
        <dbReference type="ARBA" id="ARBA00022729"/>
    </source>
</evidence>
<evidence type="ECO:0000256" key="2">
    <source>
        <dbReference type="ARBA" id="ARBA00004613"/>
    </source>
</evidence>
<keyword evidence="9 14" id="KW-0378">Hydrolase</keyword>
<keyword evidence="7 16" id="KW-0732">Signal</keyword>
<evidence type="ECO:0000256" key="15">
    <source>
        <dbReference type="SAM" id="MobiDB-lite"/>
    </source>
</evidence>
<dbReference type="GO" id="GO:0006508">
    <property type="term" value="P:proteolysis"/>
    <property type="evidence" value="ECO:0007669"/>
    <property type="project" value="UniProtKB-KW"/>
</dbReference>
<feature type="signal peptide" evidence="16">
    <location>
        <begin position="1"/>
        <end position="19"/>
    </location>
</feature>
<comment type="caution">
    <text evidence="18">The sequence shown here is derived from an EMBL/GenBank/DDBJ whole genome shotgun (WGS) entry which is preliminary data.</text>
</comment>
<protein>
    <recommendedName>
        <fullName evidence="4">candidapepsin</fullName>
        <ecNumber evidence="4">3.4.23.24</ecNumber>
    </recommendedName>
</protein>
<evidence type="ECO:0000256" key="3">
    <source>
        <dbReference type="ARBA" id="ARBA00007447"/>
    </source>
</evidence>
<keyword evidence="11 13" id="KW-1015">Disulfide bond</keyword>
<evidence type="ECO:0000313" key="19">
    <source>
        <dbReference type="Proteomes" id="UP000244309"/>
    </source>
</evidence>
<feature type="region of interest" description="Disordered" evidence="15">
    <location>
        <begin position="191"/>
        <end position="216"/>
    </location>
</feature>
<evidence type="ECO:0000256" key="10">
    <source>
        <dbReference type="ARBA" id="ARBA00023145"/>
    </source>
</evidence>
<dbReference type="GeneID" id="37007794"/>
<dbReference type="CDD" id="cd05474">
    <property type="entry name" value="SAP_like"/>
    <property type="match status" value="1"/>
</dbReference>
<dbReference type="AlphaFoldDB" id="A0A2V1AY74"/>
<comment type="catalytic activity">
    <reaction evidence="1">
        <text>Preferential cleavage at the carboxyl of hydrophobic amino acids, but fails to cleave 15-Leu-|-Tyr-16, 16-Tyr-|-Leu-17 and 24-Phe-|-Phe-25 of insulin B chain. Activates trypsinogen, and degrades keratin.</text>
        <dbReference type="EC" id="3.4.23.24"/>
    </reaction>
</comment>
<evidence type="ECO:0000256" key="13">
    <source>
        <dbReference type="PIRSR" id="PIRSR601461-2"/>
    </source>
</evidence>
<gene>
    <name evidence="18" type="ORF">CXQ85_002463</name>
</gene>
<evidence type="ECO:0000256" key="12">
    <source>
        <dbReference type="PIRSR" id="PIRSR601461-1"/>
    </source>
</evidence>
<dbReference type="PANTHER" id="PTHR47966:SF65">
    <property type="entry name" value="ASPARTIC-TYPE ENDOPEPTIDASE"/>
    <property type="match status" value="1"/>
</dbReference>
<feature type="domain" description="Peptidase A1" evidence="17">
    <location>
        <begin position="62"/>
        <end position="505"/>
    </location>
</feature>
<dbReference type="PROSITE" id="PS00141">
    <property type="entry name" value="ASP_PROTEASE"/>
    <property type="match status" value="2"/>
</dbReference>
<dbReference type="Proteomes" id="UP000244309">
    <property type="component" value="Unassembled WGS sequence"/>
</dbReference>
<reference evidence="18 19" key="1">
    <citation type="submission" date="2017-12" db="EMBL/GenBank/DDBJ databases">
        <title>Genome Sequence of a Multidrug-Resistant Candida haemulonii Isolate from a Patient with Chronic Leg Ulcers in Israel.</title>
        <authorList>
            <person name="Chow N.A."/>
            <person name="Gade L."/>
            <person name="Batra D."/>
            <person name="Rowe L.A."/>
            <person name="Ben-Ami R."/>
            <person name="Loparev V.N."/>
            <person name="Litvintseva A.P."/>
        </authorList>
    </citation>
    <scope>NUCLEOTIDE SEQUENCE [LARGE SCALE GENOMIC DNA]</scope>
    <source>
        <strain evidence="18 19">B11899</strain>
    </source>
</reference>
<dbReference type="InterPro" id="IPR001461">
    <property type="entry name" value="Aspartic_peptidase_A1"/>
</dbReference>
<evidence type="ECO:0000259" key="17">
    <source>
        <dbReference type="PROSITE" id="PS51767"/>
    </source>
</evidence>
<feature type="chain" id="PRO_5015944577" description="candidapepsin" evidence="16">
    <location>
        <begin position="20"/>
        <end position="583"/>
    </location>
</feature>
<evidence type="ECO:0000256" key="16">
    <source>
        <dbReference type="SAM" id="SignalP"/>
    </source>
</evidence>
<comment type="subcellular location">
    <subcellularLocation>
        <location evidence="2">Secreted</location>
    </subcellularLocation>
</comment>
<feature type="disulfide bond" evidence="13">
    <location>
        <begin position="431"/>
        <end position="464"/>
    </location>
</feature>
<comment type="similarity">
    <text evidence="3 14">Belongs to the peptidase A1 family.</text>
</comment>
<keyword evidence="6 14" id="KW-0645">Protease</keyword>
<feature type="active site" evidence="12">
    <location>
        <position position="396"/>
    </location>
</feature>
<keyword evidence="5" id="KW-0964">Secreted</keyword>
<dbReference type="PANTHER" id="PTHR47966">
    <property type="entry name" value="BETA-SITE APP-CLEAVING ENZYME, ISOFORM A-RELATED"/>
    <property type="match status" value="1"/>
</dbReference>
<evidence type="ECO:0000256" key="14">
    <source>
        <dbReference type="RuleBase" id="RU000454"/>
    </source>
</evidence>
<sequence>MKLALAAVALNAIPALAAGAFKLDFEVLHGNDKNDMGSDRRPTFVKRDDTEEMVLHNERSFYRADLKIGSSGDKVGVLVDTGSSDLWVMPPDVTCGVTPRSSSAKRGYELTGVNKREELPQSPAKTKRKNFADLEALDEAIKAHDELEGNQNKELVEPSKVTDVPTASLQNKDCNGLFCFSTIFFSGTSVPSGSSGGGGNRPSGPDGSRTTNTCTSYGSYETGTSDTWSQNDTAPEFFISYADGTSASGVWGQDHVLFGNTNVTDLSFALVNHSDSAFGVLGIGLPGLESTYSGFTVVNPYQYENLPMRLVSQGLINKNVYSLYLDSPKASTGSILFGAIDRAKYEGQLQTVPIVNIYASTRRNPIRLDITMSGLTFESSNQNESISSTSYPALLDSGTTLTYFPENLLERVASLLSASYSRSYGYYQLSCNFNTNNAHIVFNFSGARIRVPVSELIINSGRQCFLGILPQSSSQNSVDYAVLGGNFLRSAYVVYDLDDYTISLAQAKYTSDEDIQVVSSSIPDSESAPRASASPSFGSSSDDDSSSVTAINSGNVRNSDASSFHFSWPLAVAMGAVGIFALV</sequence>
<evidence type="ECO:0000313" key="18">
    <source>
        <dbReference type="EMBL" id="PVH22744.1"/>
    </source>
</evidence>
<evidence type="ECO:0000256" key="1">
    <source>
        <dbReference type="ARBA" id="ARBA00001675"/>
    </source>
</evidence>
<evidence type="ECO:0000256" key="4">
    <source>
        <dbReference type="ARBA" id="ARBA00013207"/>
    </source>
</evidence>
<dbReference type="GO" id="GO:0005576">
    <property type="term" value="C:extracellular region"/>
    <property type="evidence" value="ECO:0007669"/>
    <property type="project" value="UniProtKB-SubCell"/>
</dbReference>
<dbReference type="OrthoDB" id="771136at2759"/>
<name>A0A2V1AY74_9ASCO</name>
<evidence type="ECO:0000256" key="8">
    <source>
        <dbReference type="ARBA" id="ARBA00022750"/>
    </source>
</evidence>
<proteinExistence type="inferred from homology"/>
<dbReference type="InterPro" id="IPR033876">
    <property type="entry name" value="SAP-like"/>
</dbReference>
<dbReference type="EC" id="3.4.23.24" evidence="4"/>
<dbReference type="EMBL" id="PKFO01000010">
    <property type="protein sequence ID" value="PVH22744.1"/>
    <property type="molecule type" value="Genomic_DNA"/>
</dbReference>
<accession>A0A2V1AY74</accession>
<dbReference type="PRINTS" id="PR00792">
    <property type="entry name" value="PEPSIN"/>
</dbReference>
<dbReference type="Gene3D" id="2.40.70.10">
    <property type="entry name" value="Acid Proteases"/>
    <property type="match status" value="2"/>
</dbReference>
<dbReference type="PROSITE" id="PS51767">
    <property type="entry name" value="PEPTIDASE_A1"/>
    <property type="match status" value="1"/>
</dbReference>
<dbReference type="STRING" id="45357.A0A2V1AY74"/>
<keyword evidence="10" id="KW-0865">Zymogen</keyword>
<dbReference type="SUPFAM" id="SSF50630">
    <property type="entry name" value="Acid proteases"/>
    <property type="match status" value="1"/>
</dbReference>
<dbReference type="Pfam" id="PF00026">
    <property type="entry name" value="Asp"/>
    <property type="match status" value="2"/>
</dbReference>
<feature type="region of interest" description="Disordered" evidence="15">
    <location>
        <begin position="520"/>
        <end position="551"/>
    </location>
</feature>
<feature type="compositionally biased region" description="Low complexity" evidence="15">
    <location>
        <begin position="523"/>
        <end position="540"/>
    </location>
</feature>
<dbReference type="GO" id="GO:0004190">
    <property type="term" value="F:aspartic-type endopeptidase activity"/>
    <property type="evidence" value="ECO:0007669"/>
    <property type="project" value="UniProtKB-KW"/>
</dbReference>
<dbReference type="InterPro" id="IPR021109">
    <property type="entry name" value="Peptidase_aspartic_dom_sf"/>
</dbReference>